<dbReference type="EMBL" id="LK032137">
    <property type="protein sequence ID" value="CDY22893.1"/>
    <property type="molecule type" value="Genomic_DNA"/>
</dbReference>
<organism evidence="1 2">
    <name type="scientific">Brassica napus</name>
    <name type="common">Rape</name>
    <dbReference type="NCBI Taxonomy" id="3708"/>
    <lineage>
        <taxon>Eukaryota</taxon>
        <taxon>Viridiplantae</taxon>
        <taxon>Streptophyta</taxon>
        <taxon>Embryophyta</taxon>
        <taxon>Tracheophyta</taxon>
        <taxon>Spermatophyta</taxon>
        <taxon>Magnoliopsida</taxon>
        <taxon>eudicotyledons</taxon>
        <taxon>Gunneridae</taxon>
        <taxon>Pentapetalae</taxon>
        <taxon>rosids</taxon>
        <taxon>malvids</taxon>
        <taxon>Brassicales</taxon>
        <taxon>Brassicaceae</taxon>
        <taxon>Brassiceae</taxon>
        <taxon>Brassica</taxon>
    </lineage>
</organism>
<protein>
    <submittedName>
        <fullName evidence="1">BnaA01g18310D protein</fullName>
    </submittedName>
</protein>
<accession>A0A078GE27</accession>
<dbReference type="Gramene" id="CDY22893">
    <property type="protein sequence ID" value="CDY22893"/>
    <property type="gene ID" value="GSBRNA2T00021260001"/>
</dbReference>
<evidence type="ECO:0000313" key="2">
    <source>
        <dbReference type="Proteomes" id="UP000028999"/>
    </source>
</evidence>
<gene>
    <name evidence="1" type="primary">BnaA01g18310D</name>
    <name evidence="1" type="ORF">GSBRNA2T00021260001</name>
</gene>
<dbReference type="PaxDb" id="3708-A0A078GE27"/>
<proteinExistence type="predicted"/>
<dbReference type="Proteomes" id="UP000028999">
    <property type="component" value="Unassembled WGS sequence"/>
</dbReference>
<name>A0A078GE27_BRANA</name>
<dbReference type="AlphaFoldDB" id="A0A078GE27"/>
<evidence type="ECO:0000313" key="1">
    <source>
        <dbReference type="EMBL" id="CDY22893.1"/>
    </source>
</evidence>
<keyword evidence="2" id="KW-1185">Reference proteome</keyword>
<sequence>MARLLKRKLKLCVSEIVQRNQVGFIQERLLSENVLLATELVKDFNAPGMIISGC</sequence>
<reference evidence="1 2" key="1">
    <citation type="journal article" date="2014" name="Science">
        <title>Plant genetics. Early allopolyploid evolution in the post-Neolithic Brassica napus oilseed genome.</title>
        <authorList>
            <person name="Chalhoub B."/>
            <person name="Denoeud F."/>
            <person name="Liu S."/>
            <person name="Parkin I.A."/>
            <person name="Tang H."/>
            <person name="Wang X."/>
            <person name="Chiquet J."/>
            <person name="Belcram H."/>
            <person name="Tong C."/>
            <person name="Samans B."/>
            <person name="Correa M."/>
            <person name="Da Silva C."/>
            <person name="Just J."/>
            <person name="Falentin C."/>
            <person name="Koh C.S."/>
            <person name="Le Clainche I."/>
            <person name="Bernard M."/>
            <person name="Bento P."/>
            <person name="Noel B."/>
            <person name="Labadie K."/>
            <person name="Alberti A."/>
            <person name="Charles M."/>
            <person name="Arnaud D."/>
            <person name="Guo H."/>
            <person name="Daviaud C."/>
            <person name="Alamery S."/>
            <person name="Jabbari K."/>
            <person name="Zhao M."/>
            <person name="Edger P.P."/>
            <person name="Chelaifa H."/>
            <person name="Tack D."/>
            <person name="Lassalle G."/>
            <person name="Mestiri I."/>
            <person name="Schnel N."/>
            <person name="Le Paslier M.C."/>
            <person name="Fan G."/>
            <person name="Renault V."/>
            <person name="Bayer P.E."/>
            <person name="Golicz A.A."/>
            <person name="Manoli S."/>
            <person name="Lee T.H."/>
            <person name="Thi V.H."/>
            <person name="Chalabi S."/>
            <person name="Hu Q."/>
            <person name="Fan C."/>
            <person name="Tollenaere R."/>
            <person name="Lu Y."/>
            <person name="Battail C."/>
            <person name="Shen J."/>
            <person name="Sidebottom C.H."/>
            <person name="Wang X."/>
            <person name="Canaguier A."/>
            <person name="Chauveau A."/>
            <person name="Berard A."/>
            <person name="Deniot G."/>
            <person name="Guan M."/>
            <person name="Liu Z."/>
            <person name="Sun F."/>
            <person name="Lim Y.P."/>
            <person name="Lyons E."/>
            <person name="Town C.D."/>
            <person name="Bancroft I."/>
            <person name="Wang X."/>
            <person name="Meng J."/>
            <person name="Ma J."/>
            <person name="Pires J.C."/>
            <person name="King G.J."/>
            <person name="Brunel D."/>
            <person name="Delourme R."/>
            <person name="Renard M."/>
            <person name="Aury J.M."/>
            <person name="Adams K.L."/>
            <person name="Batley J."/>
            <person name="Snowdon R.J."/>
            <person name="Tost J."/>
            <person name="Edwards D."/>
            <person name="Zhou Y."/>
            <person name="Hua W."/>
            <person name="Sharpe A.G."/>
            <person name="Paterson A.H."/>
            <person name="Guan C."/>
            <person name="Wincker P."/>
        </authorList>
    </citation>
    <scope>NUCLEOTIDE SEQUENCE [LARGE SCALE GENOMIC DNA]</scope>
    <source>
        <strain evidence="2">cv. Darmor-bzh</strain>
    </source>
</reference>